<sequence length="127" mass="13789">MMESTKVPNQSSGIKGPTTVGGQLSAASSGAMWQTLTCDFTTGVFVDSDWNTGRAKIPGSSSGSFSWGCIKPASARARGHKGKTPFWTTRFKNDCIKVDRARHVLTWPTKHSGRGTKPWPTTAHCWM</sequence>
<geneLocation type="mitochondrion" evidence="2"/>
<name>A0A023UMC7_9ASCO</name>
<protein>
    <submittedName>
        <fullName evidence="2">Uncharacterized protein</fullName>
    </submittedName>
</protein>
<accession>A0A023UMC7</accession>
<dbReference type="EMBL" id="KJ459951">
    <property type="protein sequence ID" value="AHY04949.1"/>
    <property type="molecule type" value="Genomic_DNA"/>
</dbReference>
<evidence type="ECO:0000313" key="2">
    <source>
        <dbReference type="EMBL" id="AHY04949.1"/>
    </source>
</evidence>
<gene>
    <name evidence="2" type="primary">orf127</name>
</gene>
<dbReference type="RefSeq" id="YP_009029695.1">
    <property type="nucleotide sequence ID" value="NC_024094.1"/>
</dbReference>
<evidence type="ECO:0000256" key="1">
    <source>
        <dbReference type="SAM" id="MobiDB-lite"/>
    </source>
</evidence>
<feature type="compositionally biased region" description="Polar residues" evidence="1">
    <location>
        <begin position="1"/>
        <end position="13"/>
    </location>
</feature>
<dbReference type="AlphaFoldDB" id="A0A023UMC7"/>
<keyword evidence="2" id="KW-0496">Mitochondrion</keyword>
<feature type="region of interest" description="Disordered" evidence="1">
    <location>
        <begin position="1"/>
        <end position="22"/>
    </location>
</feature>
<proteinExistence type="predicted"/>
<reference evidence="2" key="1">
    <citation type="journal article" date="2014" name="Proc. Natl. Acad. Sci. U.S.A.">
        <title>Massive programmed translational jumping in mitochondria.</title>
        <authorList>
            <person name="Lang B.F."/>
            <person name="Jakubkova M."/>
            <person name="Hegedusova E."/>
            <person name="Daoud R."/>
            <person name="Forget L."/>
            <person name="Brejova B."/>
            <person name="Vinar T."/>
            <person name="Kosa P."/>
            <person name="Fricova D."/>
            <person name="Nebohacova M."/>
            <person name="Griac P."/>
            <person name="Tomaska L."/>
            <person name="Burger G."/>
            <person name="Nosek J."/>
        </authorList>
    </citation>
    <scope>NUCLEOTIDE SEQUENCE</scope>
    <source>
        <strain evidence="2">NRRL Y-7288</strain>
    </source>
</reference>
<organism evidence="2">
    <name type="scientific">Magnusiomyces tetraspermus</name>
    <dbReference type="NCBI Taxonomy" id="1232584"/>
    <lineage>
        <taxon>Eukaryota</taxon>
        <taxon>Fungi</taxon>
        <taxon>Dikarya</taxon>
        <taxon>Ascomycota</taxon>
        <taxon>Saccharomycotina</taxon>
        <taxon>Dipodascomycetes</taxon>
        <taxon>Dipodascales</taxon>
        <taxon>Dipodascaceae</taxon>
        <taxon>Magnusiomyces</taxon>
    </lineage>
</organism>
<dbReference type="GeneID" id="19351026"/>